<evidence type="ECO:0000256" key="17">
    <source>
        <dbReference type="PIRSR" id="PIRSR606539-2"/>
    </source>
</evidence>
<comment type="cofactor">
    <cofactor evidence="1 18">
        <name>Mg(2+)</name>
        <dbReference type="ChEBI" id="CHEBI:18420"/>
    </cofactor>
</comment>
<dbReference type="Gene3D" id="3.40.1110.10">
    <property type="entry name" value="Calcium-transporting ATPase, cytoplasmic domain N"/>
    <property type="match status" value="1"/>
</dbReference>
<keyword evidence="12" id="KW-0445">Lipid transport</keyword>
<evidence type="ECO:0000313" key="24">
    <source>
        <dbReference type="Proteomes" id="UP000298138"/>
    </source>
</evidence>
<evidence type="ECO:0000259" key="21">
    <source>
        <dbReference type="Pfam" id="PF16209"/>
    </source>
</evidence>
<feature type="binding site" evidence="17">
    <location>
        <position position="989"/>
    </location>
    <ligand>
        <name>ATP</name>
        <dbReference type="ChEBI" id="CHEBI:30616"/>
    </ligand>
</feature>
<keyword evidence="10 19" id="KW-1278">Translocase</keyword>
<evidence type="ECO:0000256" key="20">
    <source>
        <dbReference type="SAM" id="MobiDB-lite"/>
    </source>
</evidence>
<feature type="binding site" evidence="17">
    <location>
        <position position="880"/>
    </location>
    <ligand>
        <name>ATP</name>
        <dbReference type="ChEBI" id="CHEBI:30616"/>
    </ligand>
</feature>
<feature type="binding site" evidence="17">
    <location>
        <position position="677"/>
    </location>
    <ligand>
        <name>ATP</name>
        <dbReference type="ChEBI" id="CHEBI:30616"/>
    </ligand>
</feature>
<feature type="binding site" evidence="18">
    <location>
        <position position="572"/>
    </location>
    <ligand>
        <name>Mg(2+)</name>
        <dbReference type="ChEBI" id="CHEBI:18420"/>
    </ligand>
</feature>
<dbReference type="Gene3D" id="3.40.50.1000">
    <property type="entry name" value="HAD superfamily/HAD-like"/>
    <property type="match status" value="1"/>
</dbReference>
<feature type="active site" description="4-aspartylphosphate intermediate" evidence="16">
    <location>
        <position position="570"/>
    </location>
</feature>
<feature type="binding site" evidence="18">
    <location>
        <position position="986"/>
    </location>
    <ligand>
        <name>Mg(2+)</name>
        <dbReference type="ChEBI" id="CHEBI:18420"/>
    </ligand>
</feature>
<dbReference type="InterPro" id="IPR023214">
    <property type="entry name" value="HAD_sf"/>
</dbReference>
<dbReference type="EC" id="7.6.2.1" evidence="19"/>
<dbReference type="NCBIfam" id="TIGR01494">
    <property type="entry name" value="ATPase_P-type"/>
    <property type="match status" value="2"/>
</dbReference>
<evidence type="ECO:0000256" key="6">
    <source>
        <dbReference type="ARBA" id="ARBA00022723"/>
    </source>
</evidence>
<keyword evidence="24" id="KW-1185">Reference proteome</keyword>
<reference evidence="23 24" key="1">
    <citation type="submission" date="2019-04" db="EMBL/GenBank/DDBJ databases">
        <title>Comparative genomics and transcriptomics to analyze fruiting body development in filamentous ascomycetes.</title>
        <authorList>
            <consortium name="DOE Joint Genome Institute"/>
            <person name="Lutkenhaus R."/>
            <person name="Traeger S."/>
            <person name="Breuer J."/>
            <person name="Kuo A."/>
            <person name="Lipzen A."/>
            <person name="Pangilinan J."/>
            <person name="Dilworth D."/>
            <person name="Sandor L."/>
            <person name="Poggeler S."/>
            <person name="Barry K."/>
            <person name="Grigoriev I.V."/>
            <person name="Nowrousian M."/>
        </authorList>
    </citation>
    <scope>NUCLEOTIDE SEQUENCE [LARGE SCALE GENOMIC DNA]</scope>
    <source>
        <strain evidence="23 24">CBS 389.68</strain>
    </source>
</reference>
<dbReference type="InterPro" id="IPR044492">
    <property type="entry name" value="P_typ_ATPase_HD_dom"/>
</dbReference>
<dbReference type="GO" id="GO:0006897">
    <property type="term" value="P:endocytosis"/>
    <property type="evidence" value="ECO:0007669"/>
    <property type="project" value="TreeGrafter"/>
</dbReference>
<dbReference type="GO" id="GO:0045332">
    <property type="term" value="P:phospholipid translocation"/>
    <property type="evidence" value="ECO:0007669"/>
    <property type="project" value="TreeGrafter"/>
</dbReference>
<feature type="binding site" evidence="18">
    <location>
        <position position="990"/>
    </location>
    <ligand>
        <name>Mg(2+)</name>
        <dbReference type="ChEBI" id="CHEBI:18420"/>
    </ligand>
</feature>
<feature type="transmembrane region" description="Helical" evidence="19">
    <location>
        <begin position="1125"/>
        <end position="1146"/>
    </location>
</feature>
<feature type="binding site" evidence="17">
    <location>
        <position position="797"/>
    </location>
    <ligand>
        <name>ATP</name>
        <dbReference type="ChEBI" id="CHEBI:30616"/>
    </ligand>
</feature>
<comment type="subcellular location">
    <subcellularLocation>
        <location evidence="2">Endosome membrane</location>
        <topology evidence="2">Multi-pass membrane protein</topology>
    </subcellularLocation>
    <subcellularLocation>
        <location evidence="19">Membrane</location>
        <topology evidence="19">Multi-pass membrane protein</topology>
    </subcellularLocation>
</comment>
<evidence type="ECO:0000256" key="1">
    <source>
        <dbReference type="ARBA" id="ARBA00001946"/>
    </source>
</evidence>
<dbReference type="OrthoDB" id="377733at2759"/>
<evidence type="ECO:0000256" key="19">
    <source>
        <dbReference type="RuleBase" id="RU362033"/>
    </source>
</evidence>
<dbReference type="PROSITE" id="PS00154">
    <property type="entry name" value="ATPASE_E1_E2"/>
    <property type="match status" value="1"/>
</dbReference>
<dbReference type="InterPro" id="IPR023298">
    <property type="entry name" value="ATPase_P-typ_TM_dom_sf"/>
</dbReference>
<dbReference type="FunFam" id="3.40.50.1000:FF:000009">
    <property type="entry name" value="Phospholipid-transporting ATPase"/>
    <property type="match status" value="1"/>
</dbReference>
<keyword evidence="4" id="KW-0813">Transport</keyword>
<feature type="binding site" evidence="17">
    <location>
        <position position="878"/>
    </location>
    <ligand>
        <name>ATP</name>
        <dbReference type="ChEBI" id="CHEBI:30616"/>
    </ligand>
</feature>
<evidence type="ECO:0000256" key="9">
    <source>
        <dbReference type="ARBA" id="ARBA00022842"/>
    </source>
</evidence>
<dbReference type="GO" id="GO:0140326">
    <property type="term" value="F:ATPase-coupled intramembrane lipid transporter activity"/>
    <property type="evidence" value="ECO:0007669"/>
    <property type="project" value="UniProtKB-EC"/>
</dbReference>
<evidence type="ECO:0000256" key="8">
    <source>
        <dbReference type="ARBA" id="ARBA00022840"/>
    </source>
</evidence>
<dbReference type="InterPro" id="IPR006539">
    <property type="entry name" value="P-type_ATPase_IV"/>
</dbReference>
<dbReference type="InParanoid" id="A0A4S2N4G7"/>
<gene>
    <name evidence="23" type="ORF">EX30DRAFT_96982</name>
</gene>
<comment type="catalytic activity">
    <reaction evidence="14 19">
        <text>ATP + H2O + phospholipidSide 1 = ADP + phosphate + phospholipidSide 2.</text>
        <dbReference type="EC" id="7.6.2.1"/>
    </reaction>
</comment>
<dbReference type="FunCoup" id="A0A4S2N4G7">
    <property type="interactions" value="369"/>
</dbReference>
<dbReference type="InterPro" id="IPR018303">
    <property type="entry name" value="ATPase_P-typ_P_site"/>
</dbReference>
<comment type="similarity">
    <text evidence="3 19">Belongs to the cation transport ATPase (P-type) (TC 3.A.3) family. Type IV subfamily.</text>
</comment>
<feature type="binding site" evidence="17">
    <location>
        <position position="990"/>
    </location>
    <ligand>
        <name>ATP</name>
        <dbReference type="ChEBI" id="CHEBI:30616"/>
    </ligand>
</feature>
<dbReference type="Pfam" id="PF16212">
    <property type="entry name" value="PhoLip_ATPase_C"/>
    <property type="match status" value="1"/>
</dbReference>
<feature type="region of interest" description="Disordered" evidence="20">
    <location>
        <begin position="1"/>
        <end position="81"/>
    </location>
</feature>
<keyword evidence="9 18" id="KW-0460">Magnesium</keyword>
<name>A0A4S2N4G7_9PEZI</name>
<dbReference type="GO" id="GO:0000287">
    <property type="term" value="F:magnesium ion binding"/>
    <property type="evidence" value="ECO:0007669"/>
    <property type="project" value="UniProtKB-UniRule"/>
</dbReference>
<feature type="region of interest" description="Disordered" evidence="20">
    <location>
        <begin position="611"/>
        <end position="635"/>
    </location>
</feature>
<evidence type="ECO:0000256" key="4">
    <source>
        <dbReference type="ARBA" id="ARBA00022448"/>
    </source>
</evidence>
<keyword evidence="8 17" id="KW-0067">ATP-binding</keyword>
<keyword evidence="7 17" id="KW-0547">Nucleotide-binding</keyword>
<feature type="binding site" evidence="17">
    <location>
        <position position="570"/>
    </location>
    <ligand>
        <name>ATP</name>
        <dbReference type="ChEBI" id="CHEBI:30616"/>
    </ligand>
</feature>
<dbReference type="AlphaFoldDB" id="A0A4S2N4G7"/>
<dbReference type="GO" id="GO:0005524">
    <property type="term" value="F:ATP binding"/>
    <property type="evidence" value="ECO:0007669"/>
    <property type="project" value="UniProtKB-UniRule"/>
</dbReference>
<evidence type="ECO:0000256" key="7">
    <source>
        <dbReference type="ARBA" id="ARBA00022741"/>
    </source>
</evidence>
<evidence type="ECO:0000256" key="14">
    <source>
        <dbReference type="ARBA" id="ARBA00034036"/>
    </source>
</evidence>
<feature type="binding site" evidence="18">
    <location>
        <position position="570"/>
    </location>
    <ligand>
        <name>Mg(2+)</name>
        <dbReference type="ChEBI" id="CHEBI:18420"/>
    </ligand>
</feature>
<dbReference type="GO" id="GO:0010008">
    <property type="term" value="C:endosome membrane"/>
    <property type="evidence" value="ECO:0007669"/>
    <property type="project" value="UniProtKB-SubCell"/>
</dbReference>
<dbReference type="InterPro" id="IPR023299">
    <property type="entry name" value="ATPase_P-typ_cyto_dom_N"/>
</dbReference>
<feature type="binding site" evidence="17">
    <location>
        <position position="879"/>
    </location>
    <ligand>
        <name>ATP</name>
        <dbReference type="ChEBI" id="CHEBI:30616"/>
    </ligand>
</feature>
<feature type="transmembrane region" description="Helical" evidence="19">
    <location>
        <begin position="1158"/>
        <end position="1181"/>
    </location>
</feature>
<evidence type="ECO:0000259" key="22">
    <source>
        <dbReference type="Pfam" id="PF16212"/>
    </source>
</evidence>
<evidence type="ECO:0000256" key="13">
    <source>
        <dbReference type="ARBA" id="ARBA00023136"/>
    </source>
</evidence>
<dbReference type="SUPFAM" id="SSF81653">
    <property type="entry name" value="Calcium ATPase, transduction domain A"/>
    <property type="match status" value="1"/>
</dbReference>
<dbReference type="FunFam" id="3.40.1110.10:FF:000067">
    <property type="entry name" value="Phospholipid-transporting ATPase"/>
    <property type="match status" value="1"/>
</dbReference>
<dbReference type="EMBL" id="ML220113">
    <property type="protein sequence ID" value="TGZ84023.1"/>
    <property type="molecule type" value="Genomic_DNA"/>
</dbReference>
<keyword evidence="11 19" id="KW-1133">Transmembrane helix</keyword>
<dbReference type="InterPro" id="IPR032630">
    <property type="entry name" value="P_typ_ATPase_c"/>
</dbReference>
<evidence type="ECO:0000256" key="5">
    <source>
        <dbReference type="ARBA" id="ARBA00022692"/>
    </source>
</evidence>
<evidence type="ECO:0000256" key="18">
    <source>
        <dbReference type="PIRSR" id="PIRSR606539-3"/>
    </source>
</evidence>
<dbReference type="SFLD" id="SFLDF00027">
    <property type="entry name" value="p-type_atpase"/>
    <property type="match status" value="1"/>
</dbReference>
<dbReference type="Proteomes" id="UP000298138">
    <property type="component" value="Unassembled WGS sequence"/>
</dbReference>
<evidence type="ECO:0000256" key="11">
    <source>
        <dbReference type="ARBA" id="ARBA00022989"/>
    </source>
</evidence>
<dbReference type="InterPro" id="IPR008250">
    <property type="entry name" value="ATPase_P-typ_transduc_dom_A_sf"/>
</dbReference>
<dbReference type="GO" id="GO:0005802">
    <property type="term" value="C:trans-Golgi network"/>
    <property type="evidence" value="ECO:0007669"/>
    <property type="project" value="TreeGrafter"/>
</dbReference>
<dbReference type="GO" id="GO:0006890">
    <property type="term" value="P:retrograde vesicle-mediated transport, Golgi to endoplasmic reticulum"/>
    <property type="evidence" value="ECO:0007669"/>
    <property type="project" value="TreeGrafter"/>
</dbReference>
<keyword evidence="6 18" id="KW-0479">Metal-binding</keyword>
<evidence type="ECO:0000256" key="12">
    <source>
        <dbReference type="ARBA" id="ARBA00023055"/>
    </source>
</evidence>
<feature type="binding site" evidence="17">
    <location>
        <position position="960"/>
    </location>
    <ligand>
        <name>ATP</name>
        <dbReference type="ChEBI" id="CHEBI:30616"/>
    </ligand>
</feature>
<dbReference type="STRING" id="341454.A0A4S2N4G7"/>
<evidence type="ECO:0000256" key="3">
    <source>
        <dbReference type="ARBA" id="ARBA00008109"/>
    </source>
</evidence>
<dbReference type="GO" id="GO:0016887">
    <property type="term" value="F:ATP hydrolysis activity"/>
    <property type="evidence" value="ECO:0007669"/>
    <property type="project" value="InterPro"/>
</dbReference>
<evidence type="ECO:0000313" key="23">
    <source>
        <dbReference type="EMBL" id="TGZ84023.1"/>
    </source>
</evidence>
<dbReference type="SUPFAM" id="SSF56784">
    <property type="entry name" value="HAD-like"/>
    <property type="match status" value="1"/>
</dbReference>
<feature type="transmembrane region" description="Helical" evidence="19">
    <location>
        <begin position="1223"/>
        <end position="1249"/>
    </location>
</feature>
<dbReference type="SFLD" id="SFLDS00003">
    <property type="entry name" value="Haloacid_Dehalogenase"/>
    <property type="match status" value="1"/>
</dbReference>
<feature type="binding site" evidence="17">
    <location>
        <position position="720"/>
    </location>
    <ligand>
        <name>ATP</name>
        <dbReference type="ChEBI" id="CHEBI:30616"/>
    </ligand>
</feature>
<protein>
    <recommendedName>
        <fullName evidence="19">Phospholipid-transporting ATPase</fullName>
        <ecNumber evidence="19">7.6.2.1</ecNumber>
    </recommendedName>
</protein>
<dbReference type="Gene3D" id="2.70.150.10">
    <property type="entry name" value="Calcium-transporting ATPase, cytoplasmic transduction domain A"/>
    <property type="match status" value="1"/>
</dbReference>
<sequence>MSYGRRPPSPTPSDLSSDLDLDELAPDSSNPIQHSILGGSHRTSFSPHRVRGSEEGPRSSRIALHRMGRGRGRDFGVDDDQEALLGRRSSITSDGGATGRRSEEPFLRRVASQLSLKPDSTALAPSIAPDFQPSTATRVVSLSKDGTPKTGQYYPPNIISNHKFTAFTFLPLTLYHEFSFFFNLYFLLVALSQIIPALRIGYLSTYIVPLVFVLAITLGKEAHDDIARRRRDTEANSEPYEVLVLPSAANADPDGAGSGRLRRLGKKKVGFEHGHDVRMEDGEVLRTVIKKSRDLRVGDILVLRKDQRVPADVVILKSTSIDAGDSEDGESDDTAGEAFIRTDQLDGETDWKLRVAPSLTQSMSSSQFEKLEITGAAPSKDVNSFMGSLKCTRSAGYDPASPVDQSQSVGLSIDNTAWSNTVLASNSVTIAAIIYTGPETRAALSTSKSRSKTGLLEQEINNLTKILCFLTFTLSIVLVALRGFESQPNNPGVKNPDRPEEVVSGAWYIKIMRFLILFSTIIPISLRVNLDMGKSAYAWFIEHDKDIEGTVVRTSTIPEELGRVEYLLSDKTGTLTQNDMELKKVHVGTVSYAGEAMDEVGGFINQRFSSHGGGSTDPANTVSAPGSAVPAAGTRGRRAIGSRVRDLVLALALCHNVTPTTDSEDGSTTYQASSPDEIAIVRWTESVGLRLVHRDRKGMKLANAAGQVVIRVKILEVFPFTSEGKRMGIIVQFINESDNDQDLLADHHDPQSSSLNHGEDKDIWFYQKGADTVMTNIVARNDWLDEECSNMAREGLRTLVIGRKRLTLQRHEEFSAKHKMASQLLQDREMEVAKVVKEYLEHDLELLGVTGVEDKLQKDVKSSLELLRNAGIKIWMLTGDKVETARCVAVSAKLVARGQYIHTIAKLKRKDIAYDALEVLRNNRDCCLLIDGESLSLFLTHYTQEFISLAVALPAVVACRCSPTQKADIARLIRDHTKKRICCIGDGGNDVSMIQAADVGVGIVGKEGRQASLAADFSITQFCHLTKLLVWHGRNSYKRSAKLAQFVMHRGLAISVCQTMFSIASRFEPIALYQGWLLVGYATLYTMFPVFSLVLDKDVDEHLANLYPELYKELTEGRSLSYQTFFRWVLVSIYQGGIIQGLSQILVGLEEFKKMVSVSFTVLVLNELIMVAMEITTWLVFSTCLMQHHILTFFRHLWMVLAEIGTFTLFFISIPFLSEYFDLQYVITLAFFWRVVVISSISLVPPFLIKWIRRKLKPPSYAKVRGF</sequence>
<dbReference type="NCBIfam" id="TIGR01652">
    <property type="entry name" value="ATPase-Plipid"/>
    <property type="match status" value="1"/>
</dbReference>
<comment type="catalytic activity">
    <reaction evidence="15">
        <text>a 1,2-diacyl-sn-glycero-3-phosphoethanolamine(out) + ATP + H2O = a 1,2-diacyl-sn-glycero-3-phosphoethanolamine(in) + ADP + phosphate + H(+)</text>
        <dbReference type="Rhea" id="RHEA:66132"/>
        <dbReference type="ChEBI" id="CHEBI:15377"/>
        <dbReference type="ChEBI" id="CHEBI:15378"/>
        <dbReference type="ChEBI" id="CHEBI:30616"/>
        <dbReference type="ChEBI" id="CHEBI:43474"/>
        <dbReference type="ChEBI" id="CHEBI:64612"/>
        <dbReference type="ChEBI" id="CHEBI:456216"/>
    </reaction>
    <physiologicalReaction direction="left-to-right" evidence="15">
        <dbReference type="Rhea" id="RHEA:66133"/>
    </physiologicalReaction>
</comment>
<feature type="binding site" evidence="17">
    <location>
        <position position="571"/>
    </location>
    <ligand>
        <name>ATP</name>
        <dbReference type="ChEBI" id="CHEBI:30616"/>
    </ligand>
</feature>
<dbReference type="PANTHER" id="PTHR24092:SF5">
    <property type="entry name" value="PHOSPHOLIPID-TRANSPORTING ATPASE"/>
    <property type="match status" value="1"/>
</dbReference>
<dbReference type="InterPro" id="IPR032631">
    <property type="entry name" value="P-type_ATPase_N"/>
</dbReference>
<dbReference type="SUPFAM" id="SSF81665">
    <property type="entry name" value="Calcium ATPase, transmembrane domain M"/>
    <property type="match status" value="1"/>
</dbReference>
<dbReference type="InterPro" id="IPR036412">
    <property type="entry name" value="HAD-like_sf"/>
</dbReference>
<organism evidence="23 24">
    <name type="scientific">Ascodesmis nigricans</name>
    <dbReference type="NCBI Taxonomy" id="341454"/>
    <lineage>
        <taxon>Eukaryota</taxon>
        <taxon>Fungi</taxon>
        <taxon>Dikarya</taxon>
        <taxon>Ascomycota</taxon>
        <taxon>Pezizomycotina</taxon>
        <taxon>Pezizomycetes</taxon>
        <taxon>Pezizales</taxon>
        <taxon>Ascodesmidaceae</taxon>
        <taxon>Ascodesmis</taxon>
    </lineage>
</organism>
<feature type="transmembrane region" description="Helical" evidence="19">
    <location>
        <begin position="1073"/>
        <end position="1095"/>
    </location>
</feature>
<evidence type="ECO:0000256" key="15">
    <source>
        <dbReference type="ARBA" id="ARBA00049128"/>
    </source>
</evidence>
<dbReference type="SUPFAM" id="SSF81660">
    <property type="entry name" value="Metal cation-transporting ATPase, ATP-binding domain N"/>
    <property type="match status" value="1"/>
</dbReference>
<dbReference type="SFLD" id="SFLDG00002">
    <property type="entry name" value="C1.7:_P-type_atpase_like"/>
    <property type="match status" value="1"/>
</dbReference>
<feature type="binding site" evidence="17">
    <location>
        <position position="966"/>
    </location>
    <ligand>
        <name>ATP</name>
        <dbReference type="ChEBI" id="CHEBI:30616"/>
    </ligand>
</feature>
<dbReference type="PANTHER" id="PTHR24092">
    <property type="entry name" value="PROBABLE PHOSPHOLIPID-TRANSPORTING ATPASE"/>
    <property type="match status" value="1"/>
</dbReference>
<feature type="binding site" evidence="17">
    <location>
        <position position="572"/>
    </location>
    <ligand>
        <name>ATP</name>
        <dbReference type="ChEBI" id="CHEBI:30616"/>
    </ligand>
</feature>
<keyword evidence="5 19" id="KW-0812">Transmembrane</keyword>
<feature type="transmembrane region" description="Helical" evidence="19">
    <location>
        <begin position="178"/>
        <end position="195"/>
    </location>
</feature>
<evidence type="ECO:0000256" key="10">
    <source>
        <dbReference type="ARBA" id="ARBA00022967"/>
    </source>
</evidence>
<feature type="transmembrane region" description="Helical" evidence="19">
    <location>
        <begin position="201"/>
        <end position="219"/>
    </location>
</feature>
<feature type="domain" description="P-type ATPase N-terminal" evidence="21">
    <location>
        <begin position="149"/>
        <end position="203"/>
    </location>
</feature>
<feature type="binding site" evidence="17">
    <location>
        <position position="768"/>
    </location>
    <ligand>
        <name>ATP</name>
        <dbReference type="ChEBI" id="CHEBI:30616"/>
    </ligand>
</feature>
<dbReference type="Pfam" id="PF16209">
    <property type="entry name" value="PhoLip_ATPase_N"/>
    <property type="match status" value="1"/>
</dbReference>
<evidence type="ECO:0000256" key="2">
    <source>
        <dbReference type="ARBA" id="ARBA00004337"/>
    </source>
</evidence>
<accession>A0A4S2N4G7</accession>
<evidence type="ECO:0000256" key="16">
    <source>
        <dbReference type="PIRSR" id="PIRSR606539-1"/>
    </source>
</evidence>
<dbReference type="InterPro" id="IPR001757">
    <property type="entry name" value="P_typ_ATPase"/>
</dbReference>
<feature type="domain" description="P-type ATPase C-terminal" evidence="22">
    <location>
        <begin position="1013"/>
        <end position="1258"/>
    </location>
</feature>
<feature type="transmembrane region" description="Helical" evidence="19">
    <location>
        <begin position="1193"/>
        <end position="1217"/>
    </location>
</feature>
<dbReference type="GO" id="GO:0005886">
    <property type="term" value="C:plasma membrane"/>
    <property type="evidence" value="ECO:0007669"/>
    <property type="project" value="TreeGrafter"/>
</dbReference>
<keyword evidence="13 19" id="KW-0472">Membrane</keyword>
<proteinExistence type="inferred from homology"/>